<accession>A0AAD4KWA7</accession>
<dbReference type="PANTHER" id="PTHR46411:SF1">
    <property type="entry name" value="FAMILY ATPASE, PUTATIVE (AFU_ORTHOLOGUE AFUA_7G05752)-RELATED"/>
    <property type="match status" value="1"/>
</dbReference>
<organism evidence="3 4">
    <name type="scientific">Talaromyces proteolyticus</name>
    <dbReference type="NCBI Taxonomy" id="1131652"/>
    <lineage>
        <taxon>Eukaryota</taxon>
        <taxon>Fungi</taxon>
        <taxon>Dikarya</taxon>
        <taxon>Ascomycota</taxon>
        <taxon>Pezizomycotina</taxon>
        <taxon>Eurotiomycetes</taxon>
        <taxon>Eurotiomycetidae</taxon>
        <taxon>Eurotiales</taxon>
        <taxon>Trichocomaceae</taxon>
        <taxon>Talaromyces</taxon>
        <taxon>Talaromyces sect. Bacilispori</taxon>
    </lineage>
</organism>
<dbReference type="Pfam" id="PF22942">
    <property type="entry name" value="DUF7025"/>
    <property type="match status" value="1"/>
</dbReference>
<sequence>MRASASECTFVRRASIVSGATAPDKPVGGDNDDDSLRLAHVQDTVSKTLPCEVSVVAPIDILALVASNDLIPALSVVTSMVIKRCLSVTSWEKLIDREYSSVGPAVATEPAQSRCAGNEQEENVQAADESDLKSPICTTLDDFKSFKKWASTTQFKTVVETWDKDATKYKVGELVETCSSLDDYAEYAFVIRERNVTTYIDIKSERLRDILRVVLHDIKAISLMEDKPSIDRNILFHFLPELDKYAENMNSSDCAFPRQCLCLLIHHLKEAYSATSQRLESILQHGHITYDLLLALFKPGCQVYTTCLGTKEPRCVIFDAGEEITQNDET</sequence>
<proteinExistence type="predicted"/>
<evidence type="ECO:0000256" key="1">
    <source>
        <dbReference type="SAM" id="MobiDB-lite"/>
    </source>
</evidence>
<dbReference type="InterPro" id="IPR054289">
    <property type="entry name" value="DUF7025"/>
</dbReference>
<evidence type="ECO:0000259" key="2">
    <source>
        <dbReference type="Pfam" id="PF22942"/>
    </source>
</evidence>
<name>A0AAD4KWA7_9EURO</name>
<protein>
    <recommendedName>
        <fullName evidence="2">DUF7025 domain-containing protein</fullName>
    </recommendedName>
</protein>
<dbReference type="AlphaFoldDB" id="A0AAD4KWA7"/>
<feature type="region of interest" description="Disordered" evidence="1">
    <location>
        <begin position="108"/>
        <end position="130"/>
    </location>
</feature>
<reference evidence="3" key="1">
    <citation type="submission" date="2021-12" db="EMBL/GenBank/DDBJ databases">
        <title>Convergent genome expansion in fungi linked to evolution of root-endophyte symbiosis.</title>
        <authorList>
            <consortium name="DOE Joint Genome Institute"/>
            <person name="Ke Y.-H."/>
            <person name="Bonito G."/>
            <person name="Liao H.-L."/>
            <person name="Looney B."/>
            <person name="Rojas-Flechas A."/>
            <person name="Nash J."/>
            <person name="Hameed K."/>
            <person name="Schadt C."/>
            <person name="Martin F."/>
            <person name="Crous P.W."/>
            <person name="Miettinen O."/>
            <person name="Magnuson J.K."/>
            <person name="Labbe J."/>
            <person name="Jacobson D."/>
            <person name="Doktycz M.J."/>
            <person name="Veneault-Fourrey C."/>
            <person name="Kuo A."/>
            <person name="Mondo S."/>
            <person name="Calhoun S."/>
            <person name="Riley R."/>
            <person name="Ohm R."/>
            <person name="LaButti K."/>
            <person name="Andreopoulos B."/>
            <person name="Pangilinan J."/>
            <person name="Nolan M."/>
            <person name="Tritt A."/>
            <person name="Clum A."/>
            <person name="Lipzen A."/>
            <person name="Daum C."/>
            <person name="Barry K."/>
            <person name="Grigoriev I.V."/>
            <person name="Vilgalys R."/>
        </authorList>
    </citation>
    <scope>NUCLEOTIDE SEQUENCE</scope>
    <source>
        <strain evidence="3">PMI_201</strain>
    </source>
</reference>
<evidence type="ECO:0000313" key="3">
    <source>
        <dbReference type="EMBL" id="KAH8701500.1"/>
    </source>
</evidence>
<keyword evidence="4" id="KW-1185">Reference proteome</keyword>
<dbReference type="EMBL" id="JAJTJA010000003">
    <property type="protein sequence ID" value="KAH8701500.1"/>
    <property type="molecule type" value="Genomic_DNA"/>
</dbReference>
<comment type="caution">
    <text evidence="3">The sequence shown here is derived from an EMBL/GenBank/DDBJ whole genome shotgun (WGS) entry which is preliminary data.</text>
</comment>
<gene>
    <name evidence="3" type="ORF">BGW36DRAFT_423814</name>
</gene>
<dbReference type="GeneID" id="70250164"/>
<dbReference type="Proteomes" id="UP001201262">
    <property type="component" value="Unassembled WGS sequence"/>
</dbReference>
<dbReference type="RefSeq" id="XP_046074876.1">
    <property type="nucleotide sequence ID" value="XM_046219877.1"/>
</dbReference>
<feature type="domain" description="DUF7025" evidence="2">
    <location>
        <begin position="279"/>
        <end position="324"/>
    </location>
</feature>
<evidence type="ECO:0000313" key="4">
    <source>
        <dbReference type="Proteomes" id="UP001201262"/>
    </source>
</evidence>
<dbReference type="PANTHER" id="PTHR46411">
    <property type="entry name" value="FAMILY ATPASE, PUTATIVE-RELATED"/>
    <property type="match status" value="1"/>
</dbReference>